<gene>
    <name evidence="3" type="ORF">B0T19DRAFT_71277</name>
</gene>
<feature type="signal peptide" evidence="2">
    <location>
        <begin position="1"/>
        <end position="23"/>
    </location>
</feature>
<dbReference type="Proteomes" id="UP001286456">
    <property type="component" value="Unassembled WGS sequence"/>
</dbReference>
<protein>
    <submittedName>
        <fullName evidence="3">Uncharacterized protein</fullName>
    </submittedName>
</protein>
<organism evidence="3 4">
    <name type="scientific">Cercophora scortea</name>
    <dbReference type="NCBI Taxonomy" id="314031"/>
    <lineage>
        <taxon>Eukaryota</taxon>
        <taxon>Fungi</taxon>
        <taxon>Dikarya</taxon>
        <taxon>Ascomycota</taxon>
        <taxon>Pezizomycotina</taxon>
        <taxon>Sordariomycetes</taxon>
        <taxon>Sordariomycetidae</taxon>
        <taxon>Sordariales</taxon>
        <taxon>Lasiosphaeriaceae</taxon>
        <taxon>Cercophora</taxon>
    </lineage>
</organism>
<accession>A0AAE0J5P7</accession>
<keyword evidence="2" id="KW-0732">Signal</keyword>
<dbReference type="AlphaFoldDB" id="A0AAE0J5P7"/>
<name>A0AAE0J5P7_9PEZI</name>
<reference evidence="3" key="2">
    <citation type="submission" date="2023-06" db="EMBL/GenBank/DDBJ databases">
        <authorList>
            <consortium name="Lawrence Berkeley National Laboratory"/>
            <person name="Haridas S."/>
            <person name="Hensen N."/>
            <person name="Bonometti L."/>
            <person name="Westerberg I."/>
            <person name="Brannstrom I.O."/>
            <person name="Guillou S."/>
            <person name="Cros-Aarteil S."/>
            <person name="Calhoun S."/>
            <person name="Kuo A."/>
            <person name="Mondo S."/>
            <person name="Pangilinan J."/>
            <person name="Riley R."/>
            <person name="Labutti K."/>
            <person name="Andreopoulos B."/>
            <person name="Lipzen A."/>
            <person name="Chen C."/>
            <person name="Yanf M."/>
            <person name="Daum C."/>
            <person name="Ng V."/>
            <person name="Clum A."/>
            <person name="Steindorff A."/>
            <person name="Ohm R."/>
            <person name="Martin F."/>
            <person name="Silar P."/>
            <person name="Natvig D."/>
            <person name="Lalanne C."/>
            <person name="Gautier V."/>
            <person name="Ament-Velasquez S.L."/>
            <person name="Kruys A."/>
            <person name="Hutchinson M.I."/>
            <person name="Powell A.J."/>
            <person name="Barry K."/>
            <person name="Miller A.N."/>
            <person name="Grigoriev I.V."/>
            <person name="Debuchy R."/>
            <person name="Gladieux P."/>
            <person name="Thoren M.H."/>
            <person name="Johannesson H."/>
        </authorList>
    </citation>
    <scope>NUCLEOTIDE SEQUENCE</scope>
    <source>
        <strain evidence="3">SMH4131-1</strain>
    </source>
</reference>
<comment type="caution">
    <text evidence="3">The sequence shown here is derived from an EMBL/GenBank/DDBJ whole genome shotgun (WGS) entry which is preliminary data.</text>
</comment>
<evidence type="ECO:0000256" key="1">
    <source>
        <dbReference type="SAM" id="MobiDB-lite"/>
    </source>
</evidence>
<evidence type="ECO:0000313" key="3">
    <source>
        <dbReference type="EMBL" id="KAK3337389.1"/>
    </source>
</evidence>
<feature type="compositionally biased region" description="Basic residues" evidence="1">
    <location>
        <begin position="147"/>
        <end position="156"/>
    </location>
</feature>
<proteinExistence type="predicted"/>
<dbReference type="EMBL" id="JAUEPO010000001">
    <property type="protein sequence ID" value="KAK3337389.1"/>
    <property type="molecule type" value="Genomic_DNA"/>
</dbReference>
<keyword evidence="4" id="KW-1185">Reference proteome</keyword>
<evidence type="ECO:0000313" key="4">
    <source>
        <dbReference type="Proteomes" id="UP001286456"/>
    </source>
</evidence>
<feature type="region of interest" description="Disordered" evidence="1">
    <location>
        <begin position="147"/>
        <end position="172"/>
    </location>
</feature>
<evidence type="ECO:0000256" key="2">
    <source>
        <dbReference type="SAM" id="SignalP"/>
    </source>
</evidence>
<reference evidence="3" key="1">
    <citation type="journal article" date="2023" name="Mol. Phylogenet. Evol.">
        <title>Genome-scale phylogeny and comparative genomics of the fungal order Sordariales.</title>
        <authorList>
            <person name="Hensen N."/>
            <person name="Bonometti L."/>
            <person name="Westerberg I."/>
            <person name="Brannstrom I.O."/>
            <person name="Guillou S."/>
            <person name="Cros-Aarteil S."/>
            <person name="Calhoun S."/>
            <person name="Haridas S."/>
            <person name="Kuo A."/>
            <person name="Mondo S."/>
            <person name="Pangilinan J."/>
            <person name="Riley R."/>
            <person name="LaButti K."/>
            <person name="Andreopoulos B."/>
            <person name="Lipzen A."/>
            <person name="Chen C."/>
            <person name="Yan M."/>
            <person name="Daum C."/>
            <person name="Ng V."/>
            <person name="Clum A."/>
            <person name="Steindorff A."/>
            <person name="Ohm R.A."/>
            <person name="Martin F."/>
            <person name="Silar P."/>
            <person name="Natvig D.O."/>
            <person name="Lalanne C."/>
            <person name="Gautier V."/>
            <person name="Ament-Velasquez S.L."/>
            <person name="Kruys A."/>
            <person name="Hutchinson M.I."/>
            <person name="Powell A.J."/>
            <person name="Barry K."/>
            <person name="Miller A.N."/>
            <person name="Grigoriev I.V."/>
            <person name="Debuchy R."/>
            <person name="Gladieux P."/>
            <person name="Hiltunen Thoren M."/>
            <person name="Johannesson H."/>
        </authorList>
    </citation>
    <scope>NUCLEOTIDE SEQUENCE</scope>
    <source>
        <strain evidence="3">SMH4131-1</strain>
    </source>
</reference>
<feature type="chain" id="PRO_5042236392" evidence="2">
    <location>
        <begin position="24"/>
        <end position="172"/>
    </location>
</feature>
<sequence length="172" mass="19584">MARLDSFLFACLSFLFFFSLVPAESRSVGLASRGGRVPNQGMSMFGHRRQIWRGWRGREQLQDRKAEFCARRLSWRDSEDRRCTSWICEGRKMPDGVTGSTTKEWVTDIFGGPHRAKEETWNCVLAVVGTKRINCPPVTLTKEIKLSKRSKSQVRPRWRDKGKGKGSTGVTG</sequence>